<dbReference type="AlphaFoldDB" id="A0A4Y2V7S9"/>
<name>A0A4Y2V7S9_ARAVE</name>
<reference evidence="1 2" key="1">
    <citation type="journal article" date="2019" name="Sci. Rep.">
        <title>Orb-weaving spider Araneus ventricosus genome elucidates the spidroin gene catalogue.</title>
        <authorList>
            <person name="Kono N."/>
            <person name="Nakamura H."/>
            <person name="Ohtoshi R."/>
            <person name="Moran D.A.P."/>
            <person name="Shinohara A."/>
            <person name="Yoshida Y."/>
            <person name="Fujiwara M."/>
            <person name="Mori M."/>
            <person name="Tomita M."/>
            <person name="Arakawa K."/>
        </authorList>
    </citation>
    <scope>NUCLEOTIDE SEQUENCE [LARGE SCALE GENOMIC DNA]</scope>
</reference>
<keyword evidence="2" id="KW-1185">Reference proteome</keyword>
<comment type="caution">
    <text evidence="1">The sequence shown here is derived from an EMBL/GenBank/DDBJ whole genome shotgun (WGS) entry which is preliminary data.</text>
</comment>
<sequence>MKVAEHKVPNDWFRFRWQADFCGLSFTISEHHAYPRDSRILSDNEDFQKLVGWFESYLSLESFPVSDFVMSINTGILGAETLNCYRAFECGNFSTSYITGKIFEDVNFLRKNRVTPLRGLKSKVKIENEEIPVNPVTLSRRIALLKKSDTELQNYFSYELGTLFIDSLQ</sequence>
<dbReference type="OrthoDB" id="6753017at2759"/>
<evidence type="ECO:0000313" key="2">
    <source>
        <dbReference type="Proteomes" id="UP000499080"/>
    </source>
</evidence>
<dbReference type="Proteomes" id="UP000499080">
    <property type="component" value="Unassembled WGS sequence"/>
</dbReference>
<protein>
    <submittedName>
        <fullName evidence="1">Uncharacterized protein</fullName>
    </submittedName>
</protein>
<gene>
    <name evidence="1" type="ORF">AVEN_150857_1</name>
</gene>
<evidence type="ECO:0000313" key="1">
    <source>
        <dbReference type="EMBL" id="GBO21355.1"/>
    </source>
</evidence>
<accession>A0A4Y2V7S9</accession>
<proteinExistence type="predicted"/>
<organism evidence="1 2">
    <name type="scientific">Araneus ventricosus</name>
    <name type="common">Orbweaver spider</name>
    <name type="synonym">Epeira ventricosa</name>
    <dbReference type="NCBI Taxonomy" id="182803"/>
    <lineage>
        <taxon>Eukaryota</taxon>
        <taxon>Metazoa</taxon>
        <taxon>Ecdysozoa</taxon>
        <taxon>Arthropoda</taxon>
        <taxon>Chelicerata</taxon>
        <taxon>Arachnida</taxon>
        <taxon>Araneae</taxon>
        <taxon>Araneomorphae</taxon>
        <taxon>Entelegynae</taxon>
        <taxon>Araneoidea</taxon>
        <taxon>Araneidae</taxon>
        <taxon>Araneus</taxon>
    </lineage>
</organism>
<dbReference type="EMBL" id="BGPR01044558">
    <property type="protein sequence ID" value="GBO21355.1"/>
    <property type="molecule type" value="Genomic_DNA"/>
</dbReference>